<proteinExistence type="predicted"/>
<feature type="domain" description="DUF6286" evidence="3">
    <location>
        <begin position="135"/>
        <end position="238"/>
    </location>
</feature>
<feature type="compositionally biased region" description="Basic and acidic residues" evidence="1">
    <location>
        <begin position="39"/>
        <end position="56"/>
    </location>
</feature>
<evidence type="ECO:0000256" key="1">
    <source>
        <dbReference type="SAM" id="MobiDB-lite"/>
    </source>
</evidence>
<protein>
    <recommendedName>
        <fullName evidence="3">DUF6286 domain-containing protein</fullName>
    </recommendedName>
</protein>
<comment type="caution">
    <text evidence="4">The sequence shown here is derived from an EMBL/GenBank/DDBJ whole genome shotgun (WGS) entry which is preliminary data.</text>
</comment>
<evidence type="ECO:0000313" key="5">
    <source>
        <dbReference type="Proteomes" id="UP000588112"/>
    </source>
</evidence>
<accession>A0A7W8ZA73</accession>
<sequence length="243" mass="25562">MTTPGDPTAPWPGHGSPPDRPEDSWTGQETSPGKPTASEPDRYSEPPEGPAEERPPVRHGVARRAAARAFRPRRGISATVTALLLTLAALLTLAGAVSAATGTDMRMPPWSWFTDFAAGPVDDPGHLAAASGAVALGLFLLGLAFVPGRVRVVPLAPDDAMTVTGITRGGLRRHLATVAEGVDGVSHARVRVGRHGVRVNATTPLRDPGALPGEVAEAVEDRLEELRPLRPLRVHVDVTRKEG</sequence>
<dbReference type="Pfam" id="PF19803">
    <property type="entry name" value="DUF6286"/>
    <property type="match status" value="1"/>
</dbReference>
<dbReference type="InterPro" id="IPR046253">
    <property type="entry name" value="DUF6286"/>
</dbReference>
<evidence type="ECO:0000313" key="4">
    <source>
        <dbReference type="EMBL" id="MBB5630286.1"/>
    </source>
</evidence>
<keyword evidence="2" id="KW-0472">Membrane</keyword>
<name>A0A7W8ZA73_9ACTN</name>
<dbReference type="AlphaFoldDB" id="A0A7W8ZA73"/>
<keyword evidence="2" id="KW-0812">Transmembrane</keyword>
<dbReference type="EMBL" id="JACHBR010000002">
    <property type="protein sequence ID" value="MBB5630286.1"/>
    <property type="molecule type" value="Genomic_DNA"/>
</dbReference>
<dbReference type="Proteomes" id="UP000588112">
    <property type="component" value="Unassembled WGS sequence"/>
</dbReference>
<feature type="transmembrane region" description="Helical" evidence="2">
    <location>
        <begin position="78"/>
        <end position="100"/>
    </location>
</feature>
<dbReference type="RefSeq" id="WP_184616777.1">
    <property type="nucleotide sequence ID" value="NZ_BOOS01000021.1"/>
</dbReference>
<evidence type="ECO:0000256" key="2">
    <source>
        <dbReference type="SAM" id="Phobius"/>
    </source>
</evidence>
<keyword evidence="5" id="KW-1185">Reference proteome</keyword>
<feature type="transmembrane region" description="Helical" evidence="2">
    <location>
        <begin position="127"/>
        <end position="146"/>
    </location>
</feature>
<evidence type="ECO:0000259" key="3">
    <source>
        <dbReference type="Pfam" id="PF19803"/>
    </source>
</evidence>
<organism evidence="4 5">
    <name type="scientific">Sphaerisporangium krabiense</name>
    <dbReference type="NCBI Taxonomy" id="763782"/>
    <lineage>
        <taxon>Bacteria</taxon>
        <taxon>Bacillati</taxon>
        <taxon>Actinomycetota</taxon>
        <taxon>Actinomycetes</taxon>
        <taxon>Streptosporangiales</taxon>
        <taxon>Streptosporangiaceae</taxon>
        <taxon>Sphaerisporangium</taxon>
    </lineage>
</organism>
<keyword evidence="2" id="KW-1133">Transmembrane helix</keyword>
<reference evidence="4 5" key="1">
    <citation type="submission" date="2020-08" db="EMBL/GenBank/DDBJ databases">
        <title>Sequencing the genomes of 1000 actinobacteria strains.</title>
        <authorList>
            <person name="Klenk H.-P."/>
        </authorList>
    </citation>
    <scope>NUCLEOTIDE SEQUENCE [LARGE SCALE GENOMIC DNA]</scope>
    <source>
        <strain evidence="4 5">DSM 45790</strain>
    </source>
</reference>
<gene>
    <name evidence="4" type="ORF">BJ981_006050</name>
</gene>
<feature type="region of interest" description="Disordered" evidence="1">
    <location>
        <begin position="1"/>
        <end position="60"/>
    </location>
</feature>